<dbReference type="EMBL" id="MT144887">
    <property type="protein sequence ID" value="QJI00943.1"/>
    <property type="molecule type" value="Genomic_DNA"/>
</dbReference>
<reference evidence="1" key="1">
    <citation type="submission" date="2020-03" db="EMBL/GenBank/DDBJ databases">
        <title>The deep terrestrial virosphere.</title>
        <authorList>
            <person name="Holmfeldt K."/>
            <person name="Nilsson E."/>
            <person name="Simone D."/>
            <person name="Lopez-Fernandez M."/>
            <person name="Wu X."/>
            <person name="de Brujin I."/>
            <person name="Lundin D."/>
            <person name="Andersson A."/>
            <person name="Bertilsson S."/>
            <person name="Dopson M."/>
        </authorList>
    </citation>
    <scope>NUCLEOTIDE SEQUENCE</scope>
    <source>
        <strain evidence="3">MM415A00187</strain>
        <strain evidence="2">MM415B00313</strain>
        <strain evidence="1">TM448A01192</strain>
        <strain evidence="4">TM448B02176</strain>
    </source>
</reference>
<sequence>MKNLTEIQGYLVFPKIANDKIFLSFVPLEGQGQQETIMYDNRLFQIPTVIKPLFCKIQIIKGNEFPYRLANIRIYNEYKTDEYMCLALYREGEITTGQAAKILNITKRKFIKLCTESKIGILHI</sequence>
<name>A0A6H1ZND0_9ZZZZ</name>
<proteinExistence type="predicted"/>
<dbReference type="AlphaFoldDB" id="A0A6H1ZND0"/>
<gene>
    <name evidence="3" type="ORF">MM415A00187_0056</name>
    <name evidence="2" type="ORF">MM415B00313_0057</name>
    <name evidence="1" type="ORF">TM448A01192_0021</name>
    <name evidence="4" type="ORF">TM448B02176_0002</name>
</gene>
<dbReference type="EMBL" id="MT142530">
    <property type="protein sequence ID" value="QJA84521.1"/>
    <property type="molecule type" value="Genomic_DNA"/>
</dbReference>
<organism evidence="1">
    <name type="scientific">viral metagenome</name>
    <dbReference type="NCBI Taxonomy" id="1070528"/>
    <lineage>
        <taxon>unclassified sequences</taxon>
        <taxon>metagenomes</taxon>
        <taxon>organismal metagenomes</taxon>
    </lineage>
</organism>
<accession>A0A6H1ZND0</accession>
<dbReference type="Pfam" id="PF03683">
    <property type="entry name" value="UPF0175"/>
    <property type="match status" value="1"/>
</dbReference>
<evidence type="ECO:0000313" key="1">
    <source>
        <dbReference type="EMBL" id="QJA48931.1"/>
    </source>
</evidence>
<evidence type="ECO:0000313" key="4">
    <source>
        <dbReference type="EMBL" id="QJI00943.1"/>
    </source>
</evidence>
<protein>
    <submittedName>
        <fullName evidence="1">Uncharacterized protein</fullName>
    </submittedName>
</protein>
<dbReference type="EMBL" id="MT141564">
    <property type="protein sequence ID" value="QJA67009.1"/>
    <property type="molecule type" value="Genomic_DNA"/>
</dbReference>
<evidence type="ECO:0000313" key="2">
    <source>
        <dbReference type="EMBL" id="QJA67009.1"/>
    </source>
</evidence>
<dbReference type="EMBL" id="MT144109">
    <property type="protein sequence ID" value="QJA48931.1"/>
    <property type="molecule type" value="Genomic_DNA"/>
</dbReference>
<dbReference type="InterPro" id="IPR005368">
    <property type="entry name" value="UPF0175"/>
</dbReference>
<evidence type="ECO:0000313" key="3">
    <source>
        <dbReference type="EMBL" id="QJA84521.1"/>
    </source>
</evidence>